<dbReference type="Proteomes" id="UP001642360">
    <property type="component" value="Unassembled WGS sequence"/>
</dbReference>
<keyword evidence="1" id="KW-0677">Repeat</keyword>
<name>A0ABC8T0Y3_9AQUA</name>
<evidence type="ECO:0000313" key="4">
    <source>
        <dbReference type="EMBL" id="CAK9161760.1"/>
    </source>
</evidence>
<dbReference type="PANTHER" id="PTHR23315:SF120">
    <property type="entry name" value="ARM REPEAT SUPERFAMILY PROTEIN"/>
    <property type="match status" value="1"/>
</dbReference>
<protein>
    <recommendedName>
        <fullName evidence="3">U-box domain-containing protein</fullName>
    </recommendedName>
</protein>
<organism evidence="4 5">
    <name type="scientific">Ilex paraguariensis</name>
    <name type="common">yerba mate</name>
    <dbReference type="NCBI Taxonomy" id="185542"/>
    <lineage>
        <taxon>Eukaryota</taxon>
        <taxon>Viridiplantae</taxon>
        <taxon>Streptophyta</taxon>
        <taxon>Embryophyta</taxon>
        <taxon>Tracheophyta</taxon>
        <taxon>Spermatophyta</taxon>
        <taxon>Magnoliopsida</taxon>
        <taxon>eudicotyledons</taxon>
        <taxon>Gunneridae</taxon>
        <taxon>Pentapetalae</taxon>
        <taxon>asterids</taxon>
        <taxon>campanulids</taxon>
        <taxon>Aquifoliales</taxon>
        <taxon>Aquifoliaceae</taxon>
        <taxon>Ilex</taxon>
    </lineage>
</organism>
<keyword evidence="2" id="KW-0833">Ubl conjugation pathway</keyword>
<sequence>MEEEMVEALLFGDKEAQVLAARELGKSTSKQRHKLAERGVIAPLVSMLHAQDYEAIEAALFALLSLAFGSERFINHTQNKIRIAQSEAIPGLLKVLQCQTELFDLAIAALLILSSCTANKLAIAASGAIQLLVEILYSHYPDDNYNDNDNDNITISLQAKLDIISTLHNLSTCHQIIPSIVSSATVISLLQLINASEKSSELVEKAMALLEKIVSSSEIALKETAGTEGAIQLLVEAVEEGSPQCQEHAVGILLPICKSCRHRYRGMILREGAMPGLLQLSVDGARRAKEKAKALLQLLRDRSGCTTRGKQSKNALLEQGMRQIDRGERAGETLRLVEGMIAKLRT</sequence>
<dbReference type="Gene3D" id="1.25.10.10">
    <property type="entry name" value="Leucine-rich Repeat Variant"/>
    <property type="match status" value="2"/>
</dbReference>
<dbReference type="InterPro" id="IPR058678">
    <property type="entry name" value="ARM_PUB"/>
</dbReference>
<dbReference type="InterPro" id="IPR011989">
    <property type="entry name" value="ARM-like"/>
</dbReference>
<keyword evidence="5" id="KW-1185">Reference proteome</keyword>
<proteinExistence type="predicted"/>
<feature type="domain" description="U-box" evidence="3">
    <location>
        <begin position="164"/>
        <end position="303"/>
    </location>
</feature>
<dbReference type="AlphaFoldDB" id="A0ABC8T0Y3"/>
<dbReference type="Pfam" id="PF25598">
    <property type="entry name" value="ARM_PUB"/>
    <property type="match status" value="1"/>
</dbReference>
<accession>A0ABC8T0Y3</accession>
<comment type="caution">
    <text evidence="4">The sequence shown here is derived from an EMBL/GenBank/DDBJ whole genome shotgun (WGS) entry which is preliminary data.</text>
</comment>
<evidence type="ECO:0000256" key="1">
    <source>
        <dbReference type="ARBA" id="ARBA00022737"/>
    </source>
</evidence>
<dbReference type="InterPro" id="IPR016024">
    <property type="entry name" value="ARM-type_fold"/>
</dbReference>
<dbReference type="PANTHER" id="PTHR23315">
    <property type="entry name" value="U BOX DOMAIN-CONTAINING"/>
    <property type="match status" value="1"/>
</dbReference>
<evidence type="ECO:0000313" key="5">
    <source>
        <dbReference type="Proteomes" id="UP001642360"/>
    </source>
</evidence>
<dbReference type="SUPFAM" id="SSF48371">
    <property type="entry name" value="ARM repeat"/>
    <property type="match status" value="1"/>
</dbReference>
<dbReference type="SMART" id="SM00185">
    <property type="entry name" value="ARM"/>
    <property type="match status" value="5"/>
</dbReference>
<dbReference type="InterPro" id="IPR000225">
    <property type="entry name" value="Armadillo"/>
</dbReference>
<evidence type="ECO:0000259" key="3">
    <source>
        <dbReference type="Pfam" id="PF25598"/>
    </source>
</evidence>
<dbReference type="EMBL" id="CAUOFW020003725">
    <property type="protein sequence ID" value="CAK9161760.1"/>
    <property type="molecule type" value="Genomic_DNA"/>
</dbReference>
<evidence type="ECO:0000256" key="2">
    <source>
        <dbReference type="ARBA" id="ARBA00022786"/>
    </source>
</evidence>
<reference evidence="4 5" key="1">
    <citation type="submission" date="2024-02" db="EMBL/GenBank/DDBJ databases">
        <authorList>
            <person name="Vignale AGUSTIN F."/>
            <person name="Sosa J E."/>
            <person name="Modenutti C."/>
        </authorList>
    </citation>
    <scope>NUCLEOTIDE SEQUENCE [LARGE SCALE GENOMIC DNA]</scope>
</reference>
<gene>
    <name evidence="4" type="ORF">ILEXP_LOCUS30577</name>
</gene>
<dbReference type="FunFam" id="1.25.10.10:FF:000952">
    <property type="entry name" value="U-box domain-containing protein 4"/>
    <property type="match status" value="1"/>
</dbReference>